<accession>A0AAX2LLS6</accession>
<dbReference type="Gene3D" id="3.40.30.10">
    <property type="entry name" value="Glutaredoxin"/>
    <property type="match status" value="1"/>
</dbReference>
<feature type="domain" description="Thioredoxin-like fold" evidence="3">
    <location>
        <begin position="3"/>
        <end position="76"/>
    </location>
</feature>
<dbReference type="InterPro" id="IPR012336">
    <property type="entry name" value="Thioredoxin-like_fold"/>
</dbReference>
<evidence type="ECO:0000259" key="3">
    <source>
        <dbReference type="Pfam" id="PF13192"/>
    </source>
</evidence>
<reference evidence="4" key="2">
    <citation type="submission" date="2018-01" db="EMBL/GenBank/DDBJ databases">
        <title>FDA dAtabase for Regulatory Grade micrObial Sequences (FDA-ARGOS): Supporting development and validation of Infectious Disease Dx tests.</title>
        <authorList>
            <person name="Hoffmann M."/>
            <person name="Allard M."/>
            <person name="Evans P."/>
            <person name="Brown E."/>
            <person name="Tallon L."/>
            <person name="Sadzewicz L."/>
            <person name="Sengamalay N."/>
            <person name="Ott S."/>
            <person name="Godinez A."/>
            <person name="Nagaraj S."/>
            <person name="Vyas G."/>
            <person name="Aluvathingal J."/>
            <person name="Nadendla S."/>
            <person name="Geyer C."/>
            <person name="Sichtig H."/>
        </authorList>
    </citation>
    <scope>NUCLEOTIDE SEQUENCE</scope>
    <source>
        <strain evidence="4">ATCC 33809</strain>
    </source>
</reference>
<dbReference type="AlphaFoldDB" id="A0AAX2LLS6"/>
<evidence type="ECO:0000256" key="1">
    <source>
        <dbReference type="PIRSR" id="PIRSR037031-50"/>
    </source>
</evidence>
<gene>
    <name evidence="4" type="ORF">AL536_11310</name>
    <name evidence="5" type="ORF">NCTC11327_00992</name>
</gene>
<dbReference type="PANTHER" id="PTHR36450">
    <property type="entry name" value="THIOREDOXIN"/>
    <property type="match status" value="1"/>
</dbReference>
<sequence length="82" mass="9025">MRHFKVLGSGCTNCQKTAALIEQVANQLAIEVRVEKVTDLTAILHYQVMSTPAVVENEQVIHAGSVPNENMIRGWLNEPGKP</sequence>
<protein>
    <submittedName>
        <fullName evidence="5">Thiol-disulfide isomerase/thioredoxin</fullName>
    </submittedName>
    <submittedName>
        <fullName evidence="4">Thioredoxin family protein</fullName>
    </submittedName>
</protein>
<keyword evidence="6" id="KW-1185">Reference proteome</keyword>
<dbReference type="Pfam" id="PF13192">
    <property type="entry name" value="Thioredoxin_3"/>
    <property type="match status" value="1"/>
</dbReference>
<dbReference type="PANTHER" id="PTHR36450:SF1">
    <property type="entry name" value="THIOREDOXIN"/>
    <property type="match status" value="1"/>
</dbReference>
<dbReference type="InterPro" id="IPR036249">
    <property type="entry name" value="Thioredoxin-like_sf"/>
</dbReference>
<keyword evidence="2" id="KW-0676">Redox-active center</keyword>
<evidence type="ECO:0000256" key="2">
    <source>
        <dbReference type="PIRSR" id="PIRSR037031-51"/>
    </source>
</evidence>
<dbReference type="Proteomes" id="UP000057088">
    <property type="component" value="Chromosome 2"/>
</dbReference>
<dbReference type="EMBL" id="UHIP01000001">
    <property type="protein sequence ID" value="SUP22281.1"/>
    <property type="molecule type" value="Genomic_DNA"/>
</dbReference>
<dbReference type="SUPFAM" id="SSF52833">
    <property type="entry name" value="Thioredoxin-like"/>
    <property type="match status" value="1"/>
</dbReference>
<dbReference type="EMBL" id="CP014035">
    <property type="protein sequence ID" value="AMF94079.1"/>
    <property type="molecule type" value="Genomic_DNA"/>
</dbReference>
<dbReference type="PIRSF" id="PIRSF037031">
    <property type="entry name" value="Redox_disulphide_2"/>
    <property type="match status" value="1"/>
</dbReference>
<dbReference type="InterPro" id="IPR005243">
    <property type="entry name" value="THIRX-like_proc"/>
</dbReference>
<evidence type="ECO:0000313" key="6">
    <source>
        <dbReference type="Proteomes" id="UP000057088"/>
    </source>
</evidence>
<reference evidence="5 7" key="3">
    <citation type="submission" date="2018-06" db="EMBL/GenBank/DDBJ databases">
        <authorList>
            <consortium name="Pathogen Informatics"/>
            <person name="Doyle S."/>
        </authorList>
    </citation>
    <scope>NUCLEOTIDE SEQUENCE [LARGE SCALE GENOMIC DNA]</scope>
    <source>
        <strain evidence="5 7">NCTC11327</strain>
    </source>
</reference>
<name>A0AAX2LLS6_VIBFL</name>
<dbReference type="Proteomes" id="UP000254626">
    <property type="component" value="Unassembled WGS sequence"/>
</dbReference>
<keyword evidence="5" id="KW-0413">Isomerase</keyword>
<evidence type="ECO:0000313" key="7">
    <source>
        <dbReference type="Proteomes" id="UP000254626"/>
    </source>
</evidence>
<evidence type="ECO:0000313" key="5">
    <source>
        <dbReference type="EMBL" id="SUP22281.1"/>
    </source>
</evidence>
<feature type="disulfide bond" description="Redox-active" evidence="2">
    <location>
        <begin position="11"/>
        <end position="14"/>
    </location>
</feature>
<evidence type="ECO:0000313" key="4">
    <source>
        <dbReference type="EMBL" id="AMF94079.1"/>
    </source>
</evidence>
<reference evidence="6" key="1">
    <citation type="submission" date="2015-12" db="EMBL/GenBank/DDBJ databases">
        <title>FDA dAtabase for Regulatory Grade micrObial Sequences (FDA-ARGOS): Supporting development and validation of Infectious Disease Dx tests.</title>
        <authorList>
            <person name="Hoffmann M."/>
            <person name="Allard M."/>
            <person name="Evans P."/>
            <person name="Brown E."/>
            <person name="Tallon L.J."/>
            <person name="Sadzewicz L."/>
            <person name="Sengamalay N."/>
            <person name="Ott S."/>
            <person name="Godinez A."/>
            <person name="Nagaraj S."/>
            <person name="Vyas G."/>
            <person name="Aluvathingal J."/>
            <person name="Nadendla S."/>
            <person name="Geyer C."/>
            <person name="Sichtig H."/>
        </authorList>
    </citation>
    <scope>NUCLEOTIDE SEQUENCE [LARGE SCALE GENOMIC DNA]</scope>
    <source>
        <strain evidence="6">ATCC 33809</strain>
    </source>
</reference>
<feature type="active site" description="Nucleophile" evidence="1">
    <location>
        <position position="14"/>
    </location>
</feature>
<dbReference type="GO" id="GO:0016853">
    <property type="term" value="F:isomerase activity"/>
    <property type="evidence" value="ECO:0007669"/>
    <property type="project" value="UniProtKB-KW"/>
</dbReference>
<dbReference type="KEGG" id="vfl:AL536_11310"/>
<keyword evidence="2" id="KW-1015">Disulfide bond</keyword>
<proteinExistence type="predicted"/>
<organism evidence="5 7">
    <name type="scientific">Vibrio fluvialis</name>
    <dbReference type="NCBI Taxonomy" id="676"/>
    <lineage>
        <taxon>Bacteria</taxon>
        <taxon>Pseudomonadati</taxon>
        <taxon>Pseudomonadota</taxon>
        <taxon>Gammaproteobacteria</taxon>
        <taxon>Vibrionales</taxon>
        <taxon>Vibrionaceae</taxon>
        <taxon>Vibrio</taxon>
    </lineage>
</organism>
<feature type="active site" description="Nucleophile" evidence="1">
    <location>
        <position position="11"/>
    </location>
</feature>
<dbReference type="GeneID" id="29387343"/>
<dbReference type="NCBIfam" id="TIGR00412">
    <property type="entry name" value="redox_disulf_2"/>
    <property type="match status" value="1"/>
</dbReference>
<dbReference type="RefSeq" id="WP_061056344.1">
    <property type="nucleotide sequence ID" value="NZ_CABLBX010000001.1"/>
</dbReference>